<gene>
    <name evidence="3" type="ORF">OKC24_01985</name>
</gene>
<sequence>MSFGLRNKGTKDAGVYDSGRIKGAGTGTSDDVKKEVPSGSYIMPADSTAQIGEQSLQRLGKPTPVNLSNGEFQLTPDQVHQVGVHALNQMKEQTHTPVNQPQVQQNAQGEPELFFANGGLIQSPYPNADDIRRAQQQRLGPNIRDVSGITRDVSRQLPSTNVAAPETAAASSQAAKPGFGARMASGAKGLGVLHGVASMFGGATQGYNTSTEDYATRMGLDPNVERSGAANLGIRAAGVMSDVGNAASFGILGKRFGDKQVQQAQADYEAQQARFADWNKQKAAGTPNAVAQTASQPTQAVKPAAAPIEQQMNNAVWGDEKSSTTPKVNQPQADPYSIQQKGNGFSYANPAAAAQARLQGVPELQGSGVVGGIRRANDPSGVDNLMRNTAEFGPTDQQVSQAFNAMNSTQNIQYPNRPQRSQEQDLEREQVMRDIRAPIDGARGMTSSQRSQLLEMQTGDDNRAVQMYNTDANNATSQFNNAANNSSNMAQTMVREQGANQRAVLGETGQNYRQGQALNQDTAKYNAEFGLKNRQQNLTEQKEGFGIRQAQRVEKLQEMYDKAETEEQRQSIQARINRLSGAKENNGRDRYMTVGGGQEWDEIAGTMVNRPQQIFDTQTKEYVDSIQQPQTNQPSQNHIAALKNNPQQAAQFDAIYGKGASSRYL</sequence>
<accession>A0ABT3NEI5</accession>
<feature type="region of interest" description="Disordered" evidence="2">
    <location>
        <begin position="1"/>
        <end position="36"/>
    </location>
</feature>
<evidence type="ECO:0000313" key="4">
    <source>
        <dbReference type="Proteomes" id="UP001209682"/>
    </source>
</evidence>
<proteinExistence type="predicted"/>
<evidence type="ECO:0000256" key="2">
    <source>
        <dbReference type="SAM" id="MobiDB-lite"/>
    </source>
</evidence>
<reference evidence="3 4" key="1">
    <citation type="submission" date="2022-11" db="EMBL/GenBank/DDBJ databases">
        <title>Acinetobacter entericus sp. nov., isolated from the gut of the plastic-eating larvae of the Coleoptera insect Zophobas atratus.</title>
        <authorList>
            <person name="Dong X."/>
            <person name="Yang Y."/>
        </authorList>
    </citation>
    <scope>NUCLEOTIDE SEQUENCE [LARGE SCALE GENOMIC DNA]</scope>
    <source>
        <strain evidence="3 4">BIT-DXN8</strain>
    </source>
</reference>
<evidence type="ECO:0000256" key="1">
    <source>
        <dbReference type="SAM" id="Coils"/>
    </source>
</evidence>
<organism evidence="3 4">
    <name type="scientific">Acinetobacter entericus</name>
    <dbReference type="NCBI Taxonomy" id="2989714"/>
    <lineage>
        <taxon>Bacteria</taxon>
        <taxon>Pseudomonadati</taxon>
        <taxon>Pseudomonadota</taxon>
        <taxon>Gammaproteobacteria</taxon>
        <taxon>Moraxellales</taxon>
        <taxon>Moraxellaceae</taxon>
        <taxon>Acinetobacter</taxon>
    </lineage>
</organism>
<evidence type="ECO:0008006" key="5">
    <source>
        <dbReference type="Google" id="ProtNLM"/>
    </source>
</evidence>
<evidence type="ECO:0000313" key="3">
    <source>
        <dbReference type="EMBL" id="MCW8037956.1"/>
    </source>
</evidence>
<keyword evidence="1" id="KW-0175">Coiled coil</keyword>
<comment type="caution">
    <text evidence="3">The sequence shown here is derived from an EMBL/GenBank/DDBJ whole genome shotgun (WGS) entry which is preliminary data.</text>
</comment>
<protein>
    <recommendedName>
        <fullName evidence="5">DNA transfer protein</fullName>
    </recommendedName>
</protein>
<dbReference type="RefSeq" id="WP_265464680.1">
    <property type="nucleotide sequence ID" value="NZ_JAPEQW010000002.1"/>
</dbReference>
<dbReference type="Proteomes" id="UP001209682">
    <property type="component" value="Unassembled WGS sequence"/>
</dbReference>
<name>A0ABT3NEI5_9GAMM</name>
<feature type="coiled-coil region" evidence="1">
    <location>
        <begin position="553"/>
        <end position="582"/>
    </location>
</feature>
<keyword evidence="4" id="KW-1185">Reference proteome</keyword>
<dbReference type="EMBL" id="JAPEQW010000002">
    <property type="protein sequence ID" value="MCW8037956.1"/>
    <property type="molecule type" value="Genomic_DNA"/>
</dbReference>